<comment type="caution">
    <text evidence="1">The sequence shown here is derived from an EMBL/GenBank/DDBJ whole genome shotgun (WGS) entry which is preliminary data.</text>
</comment>
<organism evidence="1 2">
    <name type="scientific">Dubosiella muris</name>
    <dbReference type="NCBI Taxonomy" id="3038133"/>
    <lineage>
        <taxon>Bacteria</taxon>
        <taxon>Bacillati</taxon>
        <taxon>Bacillota</taxon>
        <taxon>Erysipelotrichia</taxon>
        <taxon>Erysipelotrichales</taxon>
        <taxon>Erysipelotrichaceae</taxon>
        <taxon>Dubosiella</taxon>
    </lineage>
</organism>
<gene>
    <name evidence="1" type="ORF">E5336_03755</name>
</gene>
<dbReference type="EMBL" id="SRYG01000005">
    <property type="protein sequence ID" value="TGY66651.1"/>
    <property type="molecule type" value="Genomic_DNA"/>
</dbReference>
<evidence type="ECO:0000313" key="1">
    <source>
        <dbReference type="EMBL" id="TGY66651.1"/>
    </source>
</evidence>
<dbReference type="Proteomes" id="UP000308836">
    <property type="component" value="Unassembled WGS sequence"/>
</dbReference>
<reference evidence="1" key="1">
    <citation type="submission" date="2019-04" db="EMBL/GenBank/DDBJ databases">
        <title>Microbes associate with the intestines of laboratory mice.</title>
        <authorList>
            <person name="Navarre W."/>
            <person name="Wong E."/>
            <person name="Huang K."/>
            <person name="Tropini C."/>
            <person name="Ng K."/>
            <person name="Yu B."/>
        </authorList>
    </citation>
    <scope>NUCLEOTIDE SEQUENCE</scope>
    <source>
        <strain evidence="1">NM09_H32</strain>
    </source>
</reference>
<proteinExistence type="predicted"/>
<keyword evidence="2" id="KW-1185">Reference proteome</keyword>
<sequence length="263" mass="28821">MVGKLLKYDLKNQARRLVPYCLIALATALIVRLLSLGHGPVFSTLQTIAISVDIVLLIGCVLMPLISGWTYMIRSMYKDEGYLTNTLPVSRSSVYIAQWLSGMLGLLLCLATAALGLWIAFYSQDYQMVINGIVMTGKEALGYSSTSALLASVFFVYYFEMGFAMTAGYAGIVLGYRCWKDKPAKAVLFGLGLYFLGSVLSVAILFVYGLFDPSVMELFRESAEPGVTMIKSIFMLGTMYYIVVSLALDAIALKTLSKGVNLE</sequence>
<name>A0AC61R8T9_9FIRM</name>
<accession>A0AC61R8T9</accession>
<evidence type="ECO:0000313" key="2">
    <source>
        <dbReference type="Proteomes" id="UP000308836"/>
    </source>
</evidence>
<protein>
    <submittedName>
        <fullName evidence="1">Uncharacterized protein</fullName>
    </submittedName>
</protein>